<dbReference type="AlphaFoldDB" id="A0A2S7IR83"/>
<dbReference type="Pfam" id="PF16657">
    <property type="entry name" value="Malt_amylase_C"/>
    <property type="match status" value="1"/>
</dbReference>
<dbReference type="SMART" id="SM00642">
    <property type="entry name" value="Aamy"/>
    <property type="match status" value="1"/>
</dbReference>
<dbReference type="Gene3D" id="3.90.400.10">
    <property type="entry name" value="Oligo-1,6-glucosidase, Domain 2"/>
    <property type="match status" value="1"/>
</dbReference>
<dbReference type="InterPro" id="IPR032091">
    <property type="entry name" value="Malt_amylase-like_C"/>
</dbReference>
<dbReference type="Proteomes" id="UP000239590">
    <property type="component" value="Unassembled WGS sequence"/>
</dbReference>
<proteinExistence type="predicted"/>
<reference evidence="4" key="1">
    <citation type="submission" date="2018-02" db="EMBL/GenBank/DDBJ databases">
        <title>Genome sequencing of Solimonas sp. HR-BB.</title>
        <authorList>
            <person name="Lee Y."/>
            <person name="Jeon C.O."/>
        </authorList>
    </citation>
    <scope>NUCLEOTIDE SEQUENCE [LARGE SCALE GENOMIC DNA]</scope>
    <source>
        <strain evidence="4">HR-U</strain>
    </source>
</reference>
<dbReference type="Gene3D" id="2.60.40.1180">
    <property type="entry name" value="Golgi alpha-mannosidase II"/>
    <property type="match status" value="1"/>
</dbReference>
<dbReference type="InterPro" id="IPR013780">
    <property type="entry name" value="Glyco_hydro_b"/>
</dbReference>
<accession>A0A2S7IR83</accession>
<dbReference type="Gene3D" id="3.20.20.80">
    <property type="entry name" value="Glycosidases"/>
    <property type="match status" value="1"/>
</dbReference>
<feature type="chain" id="PRO_5015608890" evidence="1">
    <location>
        <begin position="19"/>
        <end position="573"/>
    </location>
</feature>
<dbReference type="CDD" id="cd11334">
    <property type="entry name" value="AmyAc_TreS"/>
    <property type="match status" value="1"/>
</dbReference>
<gene>
    <name evidence="3" type="ORF">C5O19_11615</name>
</gene>
<dbReference type="RefSeq" id="WP_104712301.1">
    <property type="nucleotide sequence ID" value="NZ_PTRA01000001.1"/>
</dbReference>
<evidence type="ECO:0000313" key="4">
    <source>
        <dbReference type="Proteomes" id="UP000239590"/>
    </source>
</evidence>
<dbReference type="SUPFAM" id="SSF51011">
    <property type="entry name" value="Glycosyl hydrolase domain"/>
    <property type="match status" value="1"/>
</dbReference>
<feature type="signal peptide" evidence="1">
    <location>
        <begin position="1"/>
        <end position="18"/>
    </location>
</feature>
<name>A0A2S7IR83_9BACT</name>
<keyword evidence="1" id="KW-0732">Signal</keyword>
<dbReference type="InterPro" id="IPR045857">
    <property type="entry name" value="O16G_dom_2"/>
</dbReference>
<evidence type="ECO:0000259" key="2">
    <source>
        <dbReference type="SMART" id="SM00642"/>
    </source>
</evidence>
<comment type="caution">
    <text evidence="3">The sequence shown here is derived from an EMBL/GenBank/DDBJ whole genome shotgun (WGS) entry which is preliminary data.</text>
</comment>
<evidence type="ECO:0000313" key="3">
    <source>
        <dbReference type="EMBL" id="PQA60231.1"/>
    </source>
</evidence>
<feature type="domain" description="Glycosyl hydrolase family 13 catalytic" evidence="2">
    <location>
        <begin position="47"/>
        <end position="447"/>
    </location>
</feature>
<sequence>MKKWLIFLACLSTQLSFAQTEAPTAPPAPIPTDFVEEIWYKRALIYNLDVKVFKDSDGDGMGDFKGLIQQLDYLKDLGITVIWLSPFHPSPLEDDGYDIADFYKVDPRVGTEADFKQLVEECKKRDMRVIIDLVINHTSNQHPWYQAARKDKNSPYRSWYVWSKERPQDADEGMVFPGVQKETWTYDSLAQEYYFHRFYDFQPDLNAQNPDVEVEIRKIVKYWLDFGISGFRLDAVPFYMEIPQSGMKNPMLQFDLLYGLRQFIQWHKADAAVLGEANVDPKETDKFLGKYGEGIQMMFNFYGNQYLFSALASENIETFKKALIETRDHSPANQWAWFLRNHDEIDLGRLSNEAREEVYSKFGPKENMRLYDRGIRRRLAPMLGNRKQIDLAYSLLFALPGTPSLRYGEEIGMGDDLSLKERNSVRTPMQWNTQKNAGFSTAAKTFHPVISQGDYAYQKVNVATQEKDQKSLLNTIKKFIKIRSQCPEIGWGEWTILPATTSTVLVMQYKWKDKSIVVAHNFSKEKQNIQLRMAEWKGKSLQDLLNEKTVKPVAEGSYSLAMEGYGFQWFRLN</sequence>
<dbReference type="InterPro" id="IPR006047">
    <property type="entry name" value="GH13_cat_dom"/>
</dbReference>
<dbReference type="InterPro" id="IPR017853">
    <property type="entry name" value="GH"/>
</dbReference>
<dbReference type="PANTHER" id="PTHR10357">
    <property type="entry name" value="ALPHA-AMYLASE FAMILY MEMBER"/>
    <property type="match status" value="1"/>
</dbReference>
<dbReference type="SUPFAM" id="SSF51445">
    <property type="entry name" value="(Trans)glycosidases"/>
    <property type="match status" value="1"/>
</dbReference>
<evidence type="ECO:0000256" key="1">
    <source>
        <dbReference type="SAM" id="SignalP"/>
    </source>
</evidence>
<dbReference type="Pfam" id="PF00128">
    <property type="entry name" value="Alpha-amylase"/>
    <property type="match status" value="2"/>
</dbReference>
<keyword evidence="4" id="KW-1185">Reference proteome</keyword>
<dbReference type="PANTHER" id="PTHR10357:SF219">
    <property type="entry name" value="MALTOSE ALPHA-D-GLUCOSYLTRANSFERASE"/>
    <property type="match status" value="1"/>
</dbReference>
<dbReference type="GO" id="GO:0005975">
    <property type="term" value="P:carbohydrate metabolic process"/>
    <property type="evidence" value="ECO:0007669"/>
    <property type="project" value="InterPro"/>
</dbReference>
<dbReference type="OrthoDB" id="9806009at2"/>
<organism evidence="3 4">
    <name type="scientific">Siphonobacter curvatus</name>
    <dbReference type="NCBI Taxonomy" id="2094562"/>
    <lineage>
        <taxon>Bacteria</taxon>
        <taxon>Pseudomonadati</taxon>
        <taxon>Bacteroidota</taxon>
        <taxon>Cytophagia</taxon>
        <taxon>Cytophagales</taxon>
        <taxon>Cytophagaceae</taxon>
        <taxon>Siphonobacter</taxon>
    </lineage>
</organism>
<protein>
    <submittedName>
        <fullName evidence="3">Trehalose synthase</fullName>
    </submittedName>
</protein>
<dbReference type="EMBL" id="PTRA01000001">
    <property type="protein sequence ID" value="PQA60231.1"/>
    <property type="molecule type" value="Genomic_DNA"/>
</dbReference>